<accession>A0AA39KL35</accession>
<protein>
    <submittedName>
        <fullName evidence="1">Uncharacterized protein</fullName>
    </submittedName>
</protein>
<keyword evidence="2" id="KW-1185">Reference proteome</keyword>
<evidence type="ECO:0000313" key="1">
    <source>
        <dbReference type="EMBL" id="KAK0165342.1"/>
    </source>
</evidence>
<organism evidence="1 2">
    <name type="scientific">Microctonus aethiopoides</name>
    <dbReference type="NCBI Taxonomy" id="144406"/>
    <lineage>
        <taxon>Eukaryota</taxon>
        <taxon>Metazoa</taxon>
        <taxon>Ecdysozoa</taxon>
        <taxon>Arthropoda</taxon>
        <taxon>Hexapoda</taxon>
        <taxon>Insecta</taxon>
        <taxon>Pterygota</taxon>
        <taxon>Neoptera</taxon>
        <taxon>Endopterygota</taxon>
        <taxon>Hymenoptera</taxon>
        <taxon>Apocrita</taxon>
        <taxon>Ichneumonoidea</taxon>
        <taxon>Braconidae</taxon>
        <taxon>Euphorinae</taxon>
        <taxon>Microctonus</taxon>
    </lineage>
</organism>
<comment type="caution">
    <text evidence="1">The sequence shown here is derived from an EMBL/GenBank/DDBJ whole genome shotgun (WGS) entry which is preliminary data.</text>
</comment>
<evidence type="ECO:0000313" key="2">
    <source>
        <dbReference type="Proteomes" id="UP001168990"/>
    </source>
</evidence>
<proteinExistence type="predicted"/>
<name>A0AA39KL35_9HYME</name>
<gene>
    <name evidence="1" type="ORF">PV328_003861</name>
</gene>
<sequence>MYLEHKIAIPTVNDLLPEIENDGDNLHGGAESIVENLKRIINKIMELVELIRMYMELMNRLDMLLKDQVNIFEGQIIEKKNICKNCGLILSDEGQHKYKNISKYFWELELGKASNRIS</sequence>
<dbReference type="Proteomes" id="UP001168990">
    <property type="component" value="Unassembled WGS sequence"/>
</dbReference>
<reference evidence="1" key="1">
    <citation type="journal article" date="2023" name="bioRxiv">
        <title>Scaffold-level genome assemblies of two parasitoid biocontrol wasps reveal the parthenogenesis mechanism and an associated novel virus.</title>
        <authorList>
            <person name="Inwood S."/>
            <person name="Skelly J."/>
            <person name="Guhlin J."/>
            <person name="Harrop T."/>
            <person name="Goldson S."/>
            <person name="Dearden P."/>
        </authorList>
    </citation>
    <scope>NUCLEOTIDE SEQUENCE</scope>
    <source>
        <strain evidence="1">Irish</strain>
        <tissue evidence="1">Whole body</tissue>
    </source>
</reference>
<dbReference type="EMBL" id="JAQQBS010001422">
    <property type="protein sequence ID" value="KAK0165342.1"/>
    <property type="molecule type" value="Genomic_DNA"/>
</dbReference>
<dbReference type="AlphaFoldDB" id="A0AA39KL35"/>
<reference evidence="1" key="2">
    <citation type="submission" date="2023-03" db="EMBL/GenBank/DDBJ databases">
        <authorList>
            <person name="Inwood S.N."/>
            <person name="Skelly J.G."/>
            <person name="Guhlin J."/>
            <person name="Harrop T.W.R."/>
            <person name="Goldson S.G."/>
            <person name="Dearden P.K."/>
        </authorList>
    </citation>
    <scope>NUCLEOTIDE SEQUENCE</scope>
    <source>
        <strain evidence="1">Irish</strain>
        <tissue evidence="1">Whole body</tissue>
    </source>
</reference>